<reference evidence="7 8" key="1">
    <citation type="submission" date="2016-10" db="EMBL/GenBank/DDBJ databases">
        <title>Genome sequence of the basidiomycete white-rot fungus Trametes pubescens.</title>
        <authorList>
            <person name="Makela M.R."/>
            <person name="Granchi Z."/>
            <person name="Peng M."/>
            <person name="De Vries R.P."/>
            <person name="Grigoriev I."/>
            <person name="Riley R."/>
            <person name="Hilden K."/>
        </authorList>
    </citation>
    <scope>NUCLEOTIDE SEQUENCE [LARGE SCALE GENOMIC DNA]</scope>
    <source>
        <strain evidence="7 8">FBCC735</strain>
    </source>
</reference>
<keyword evidence="2 5" id="KW-0732">Signal</keyword>
<sequence>MRLTIFASVMSCAIPVLSQQIYDVWSTTWDRSQLFTYKNLYPKPVQFKTPGAIGAADIVLSDAHTYQSLWGFGASLTDSSAQVLSNLKTKNADSYWQLLKYLFDNTDGANSAGFTYLRIPLGASDFSTTVYSFDDVCGDTSLKHFDINKAPSSVFSVLKDIRSINSAIKVHLLPWSPPGWMKDTGSMKGGNFLSKYSTAYANYLLKSLQAYKNKGVTVFAIGIQNEPENYNPTYPTCVFTAAQEAQVAKTLRTLMNNNGFSGTKIIGYDHNWNDAAGYPVDLMNDAASAFAGVGFHCYSGSVGQQDAFHSAYPKKDILFTECSGVYGSDWWSDLKWYMDNIFIGAIEHNSKTGLMWNIALDGNGQPMLPGTNSCSPPCRPVATVNSDGSWSVNQEFYAMAQASKAIIPRDAGGPFGRRIAVSLGGSQSWALRVSAFVTGRANSDDWLRYSLVVLNWADNINGAWNPTPVKTTIEFRGQQATYTFPVGITTLWWYAPNQGHYKREDLDDEAIVFGNSTEADVTLSAETSADGASEDLIFEGTLYSKSNGEKVRRTRFH</sequence>
<dbReference type="GO" id="GO:0006680">
    <property type="term" value="P:glucosylceramide catabolic process"/>
    <property type="evidence" value="ECO:0007669"/>
    <property type="project" value="TreeGrafter"/>
</dbReference>
<proteinExistence type="inferred from homology"/>
<keyword evidence="8" id="KW-1185">Reference proteome</keyword>
<organism evidence="7 8">
    <name type="scientific">Trametes pubescens</name>
    <name type="common">White-rot fungus</name>
    <dbReference type="NCBI Taxonomy" id="154538"/>
    <lineage>
        <taxon>Eukaryota</taxon>
        <taxon>Fungi</taxon>
        <taxon>Dikarya</taxon>
        <taxon>Basidiomycota</taxon>
        <taxon>Agaricomycotina</taxon>
        <taxon>Agaricomycetes</taxon>
        <taxon>Polyporales</taxon>
        <taxon>Polyporaceae</taxon>
        <taxon>Trametes</taxon>
    </lineage>
</organism>
<evidence type="ECO:0000313" key="8">
    <source>
        <dbReference type="Proteomes" id="UP000184267"/>
    </source>
</evidence>
<evidence type="ECO:0000256" key="1">
    <source>
        <dbReference type="ARBA" id="ARBA00005382"/>
    </source>
</evidence>
<accession>A0A1M2VKL4</accession>
<feature type="signal peptide" evidence="5">
    <location>
        <begin position="1"/>
        <end position="18"/>
    </location>
</feature>
<feature type="chain" id="PRO_5012905766" evidence="5">
    <location>
        <begin position="19"/>
        <end position="557"/>
    </location>
</feature>
<dbReference type="GO" id="GO:0016020">
    <property type="term" value="C:membrane"/>
    <property type="evidence" value="ECO:0007669"/>
    <property type="project" value="GOC"/>
</dbReference>
<name>A0A1M2VKL4_TRAPU</name>
<dbReference type="InterPro" id="IPR017853">
    <property type="entry name" value="GH"/>
</dbReference>
<keyword evidence="3 4" id="KW-0378">Hydrolase</keyword>
<dbReference type="STRING" id="154538.A0A1M2VKL4"/>
<dbReference type="InterPro" id="IPR033453">
    <property type="entry name" value="Glyco_hydro_30_TIM-barrel"/>
</dbReference>
<dbReference type="PANTHER" id="PTHR11069">
    <property type="entry name" value="GLUCOSYLCERAMIDASE"/>
    <property type="match status" value="1"/>
</dbReference>
<keyword evidence="4" id="KW-0326">Glycosidase</keyword>
<dbReference type="InterPro" id="IPR001139">
    <property type="entry name" value="Glyco_hydro_30"/>
</dbReference>
<dbReference type="SUPFAM" id="SSF51445">
    <property type="entry name" value="(Trans)glycosidases"/>
    <property type="match status" value="1"/>
</dbReference>
<dbReference type="GO" id="GO:0004348">
    <property type="term" value="F:glucosylceramidase activity"/>
    <property type="evidence" value="ECO:0007669"/>
    <property type="project" value="InterPro"/>
</dbReference>
<dbReference type="AlphaFoldDB" id="A0A1M2VKL4"/>
<feature type="domain" description="Glycosyl hydrolase family 30 TIM-barrel" evidence="6">
    <location>
        <begin position="71"/>
        <end position="329"/>
    </location>
</feature>
<comment type="caution">
    <text evidence="7">The sequence shown here is derived from an EMBL/GenBank/DDBJ whole genome shotgun (WGS) entry which is preliminary data.</text>
</comment>
<dbReference type="EMBL" id="MNAD01001083">
    <property type="protein sequence ID" value="OJT08110.1"/>
    <property type="molecule type" value="Genomic_DNA"/>
</dbReference>
<evidence type="ECO:0000256" key="2">
    <source>
        <dbReference type="ARBA" id="ARBA00022729"/>
    </source>
</evidence>
<evidence type="ECO:0000256" key="3">
    <source>
        <dbReference type="ARBA" id="ARBA00022801"/>
    </source>
</evidence>
<dbReference type="Proteomes" id="UP000184267">
    <property type="component" value="Unassembled WGS sequence"/>
</dbReference>
<comment type="similarity">
    <text evidence="1 4">Belongs to the glycosyl hydrolase 30 family.</text>
</comment>
<dbReference type="Gene3D" id="2.60.40.1180">
    <property type="entry name" value="Golgi alpha-mannosidase II"/>
    <property type="match status" value="1"/>
</dbReference>
<evidence type="ECO:0000259" key="6">
    <source>
        <dbReference type="Pfam" id="PF02055"/>
    </source>
</evidence>
<dbReference type="InterPro" id="IPR013780">
    <property type="entry name" value="Glyco_hydro_b"/>
</dbReference>
<gene>
    <name evidence="7" type="ORF">TRAPUB_1045</name>
</gene>
<evidence type="ECO:0000256" key="5">
    <source>
        <dbReference type="SAM" id="SignalP"/>
    </source>
</evidence>
<evidence type="ECO:0000313" key="7">
    <source>
        <dbReference type="EMBL" id="OJT08110.1"/>
    </source>
</evidence>
<dbReference type="Gene3D" id="3.20.20.80">
    <property type="entry name" value="Glycosidases"/>
    <property type="match status" value="1"/>
</dbReference>
<dbReference type="OMA" id="NDAAGYP"/>
<dbReference type="PANTHER" id="PTHR11069:SF23">
    <property type="entry name" value="LYSOSOMAL ACID GLUCOSYLCERAMIDASE"/>
    <property type="match status" value="1"/>
</dbReference>
<protein>
    <submittedName>
        <fullName evidence="7">Endo-1,6-beta-D-glucanase</fullName>
    </submittedName>
</protein>
<evidence type="ECO:0000256" key="4">
    <source>
        <dbReference type="RuleBase" id="RU361188"/>
    </source>
</evidence>
<dbReference type="OrthoDB" id="2160638at2759"/>
<dbReference type="Pfam" id="PF02055">
    <property type="entry name" value="Glyco_hydro_30"/>
    <property type="match status" value="1"/>
</dbReference>